<dbReference type="Pfam" id="PF03734">
    <property type="entry name" value="YkuD"/>
    <property type="match status" value="1"/>
</dbReference>
<reference evidence="11" key="1">
    <citation type="submission" date="2021-01" db="EMBL/GenBank/DDBJ databases">
        <title>Modified the classification status of verrucomicrobia.</title>
        <authorList>
            <person name="Feng X."/>
        </authorList>
    </citation>
    <scope>NUCLEOTIDE SEQUENCE</scope>
    <source>
        <strain evidence="11">5K15</strain>
    </source>
</reference>
<name>A0AAE2VD58_9BACT</name>
<dbReference type="InterPro" id="IPR038063">
    <property type="entry name" value="Transpep_catalytic_dom"/>
</dbReference>
<feature type="active site" description="Proton donor/acceptor" evidence="9">
    <location>
        <position position="107"/>
    </location>
</feature>
<keyword evidence="5" id="KW-0378">Hydrolase</keyword>
<dbReference type="AlphaFoldDB" id="A0AAE2VD58"/>
<dbReference type="PANTHER" id="PTHR30582:SF24">
    <property type="entry name" value="L,D-TRANSPEPTIDASE ERFK_SRFK-RELATED"/>
    <property type="match status" value="1"/>
</dbReference>
<dbReference type="GO" id="GO:0071555">
    <property type="term" value="P:cell wall organization"/>
    <property type="evidence" value="ECO:0007669"/>
    <property type="project" value="UniProtKB-UniRule"/>
</dbReference>
<keyword evidence="8 9" id="KW-0961">Cell wall biogenesis/degradation</keyword>
<gene>
    <name evidence="11" type="ORF">JIN83_04275</name>
</gene>
<keyword evidence="6 9" id="KW-0133">Cell shape</keyword>
<dbReference type="Proteomes" id="UP000634206">
    <property type="component" value="Unassembled WGS sequence"/>
</dbReference>
<dbReference type="GO" id="GO:0008360">
    <property type="term" value="P:regulation of cell shape"/>
    <property type="evidence" value="ECO:0007669"/>
    <property type="project" value="UniProtKB-UniRule"/>
</dbReference>
<keyword evidence="4" id="KW-0808">Transferase</keyword>
<dbReference type="RefSeq" id="WP_309488953.1">
    <property type="nucleotide sequence ID" value="NZ_JAENIG010000002.1"/>
</dbReference>
<organism evidence="11 12">
    <name type="scientific">Oceaniferula flava</name>
    <dbReference type="NCBI Taxonomy" id="2800421"/>
    <lineage>
        <taxon>Bacteria</taxon>
        <taxon>Pseudomonadati</taxon>
        <taxon>Verrucomicrobiota</taxon>
        <taxon>Verrucomicrobiia</taxon>
        <taxon>Verrucomicrobiales</taxon>
        <taxon>Verrucomicrobiaceae</taxon>
        <taxon>Oceaniferula</taxon>
    </lineage>
</organism>
<feature type="active site" description="Nucleophile" evidence="9">
    <location>
        <position position="123"/>
    </location>
</feature>
<evidence type="ECO:0000256" key="4">
    <source>
        <dbReference type="ARBA" id="ARBA00022679"/>
    </source>
</evidence>
<dbReference type="PROSITE" id="PS52029">
    <property type="entry name" value="LD_TPASE"/>
    <property type="match status" value="1"/>
</dbReference>
<dbReference type="PANTHER" id="PTHR30582">
    <property type="entry name" value="L,D-TRANSPEPTIDASE"/>
    <property type="match status" value="1"/>
</dbReference>
<comment type="caution">
    <text evidence="11">The sequence shown here is derived from an EMBL/GenBank/DDBJ whole genome shotgun (WGS) entry which is preliminary data.</text>
</comment>
<comment type="pathway">
    <text evidence="1 9">Cell wall biogenesis; peptidoglycan biosynthesis.</text>
</comment>
<evidence type="ECO:0000313" key="11">
    <source>
        <dbReference type="EMBL" id="MBK1854159.1"/>
    </source>
</evidence>
<evidence type="ECO:0000256" key="9">
    <source>
        <dbReference type="PROSITE-ProRule" id="PRU01373"/>
    </source>
</evidence>
<feature type="domain" description="L,D-TPase catalytic" evidence="10">
    <location>
        <begin position="1"/>
        <end position="147"/>
    </location>
</feature>
<accession>A0AAE2VD58</accession>
<evidence type="ECO:0000256" key="3">
    <source>
        <dbReference type="ARBA" id="ARBA00022676"/>
    </source>
</evidence>
<evidence type="ECO:0000256" key="6">
    <source>
        <dbReference type="ARBA" id="ARBA00022960"/>
    </source>
</evidence>
<dbReference type="InterPro" id="IPR050979">
    <property type="entry name" value="LD-transpeptidase"/>
</dbReference>
<evidence type="ECO:0000256" key="7">
    <source>
        <dbReference type="ARBA" id="ARBA00022984"/>
    </source>
</evidence>
<evidence type="ECO:0000256" key="2">
    <source>
        <dbReference type="ARBA" id="ARBA00005992"/>
    </source>
</evidence>
<comment type="similarity">
    <text evidence="2">Belongs to the YkuD family.</text>
</comment>
<protein>
    <submittedName>
        <fullName evidence="11">L,D-transpeptidase</fullName>
    </submittedName>
</protein>
<evidence type="ECO:0000256" key="8">
    <source>
        <dbReference type="ARBA" id="ARBA00023316"/>
    </source>
</evidence>
<evidence type="ECO:0000313" key="12">
    <source>
        <dbReference type="Proteomes" id="UP000634206"/>
    </source>
</evidence>
<proteinExistence type="inferred from homology"/>
<dbReference type="CDD" id="cd16913">
    <property type="entry name" value="YkuD_like"/>
    <property type="match status" value="1"/>
</dbReference>
<dbReference type="GO" id="GO:0016757">
    <property type="term" value="F:glycosyltransferase activity"/>
    <property type="evidence" value="ECO:0007669"/>
    <property type="project" value="UniProtKB-KW"/>
</dbReference>
<dbReference type="GO" id="GO:0018104">
    <property type="term" value="P:peptidoglycan-protein cross-linking"/>
    <property type="evidence" value="ECO:0007669"/>
    <property type="project" value="TreeGrafter"/>
</dbReference>
<evidence type="ECO:0000256" key="1">
    <source>
        <dbReference type="ARBA" id="ARBA00004752"/>
    </source>
</evidence>
<dbReference type="Gene3D" id="2.40.440.10">
    <property type="entry name" value="L,D-transpeptidase catalytic domain-like"/>
    <property type="match status" value="1"/>
</dbReference>
<dbReference type="InterPro" id="IPR005490">
    <property type="entry name" value="LD_TPept_cat_dom"/>
</dbReference>
<keyword evidence="3" id="KW-0328">Glycosyltransferase</keyword>
<dbReference type="GO" id="GO:0071972">
    <property type="term" value="F:peptidoglycan L,D-transpeptidase activity"/>
    <property type="evidence" value="ECO:0007669"/>
    <property type="project" value="TreeGrafter"/>
</dbReference>
<dbReference type="SUPFAM" id="SSF141523">
    <property type="entry name" value="L,D-transpeptidase catalytic domain-like"/>
    <property type="match status" value="1"/>
</dbReference>
<dbReference type="GO" id="GO:0005576">
    <property type="term" value="C:extracellular region"/>
    <property type="evidence" value="ECO:0007669"/>
    <property type="project" value="TreeGrafter"/>
</dbReference>
<sequence length="148" mass="16293">MHIRVSISDQTLYLLEQGELVISYPISSAANGLGFEEGSYCTPTGRFEVCEKIGDGEAPGTVFKSRLPIGHWDGAPSDADLVLTRILRLNGLDPENANSRDRYIYIHGTNQEHLLGQPASCGCIRLSNQDVIDLYDRIEEGTPMTIEP</sequence>
<evidence type="ECO:0000256" key="5">
    <source>
        <dbReference type="ARBA" id="ARBA00022801"/>
    </source>
</evidence>
<keyword evidence="12" id="KW-1185">Reference proteome</keyword>
<evidence type="ECO:0000259" key="10">
    <source>
        <dbReference type="PROSITE" id="PS52029"/>
    </source>
</evidence>
<dbReference type="EMBL" id="JAENIG010000002">
    <property type="protein sequence ID" value="MBK1854159.1"/>
    <property type="molecule type" value="Genomic_DNA"/>
</dbReference>
<keyword evidence="7 9" id="KW-0573">Peptidoglycan synthesis</keyword>